<dbReference type="GO" id="GO:0006730">
    <property type="term" value="P:one-carbon metabolic process"/>
    <property type="evidence" value="ECO:0007669"/>
    <property type="project" value="UniProtKB-KW"/>
</dbReference>
<dbReference type="InterPro" id="IPR042544">
    <property type="entry name" value="AdoMet_synthase_3"/>
</dbReference>
<reference evidence="16 17" key="1">
    <citation type="journal article" date="2014" name="PLoS Genet.">
        <title>Phylogenetically driven sequencing of extremely halophilic archaea reveals strategies for static and dynamic osmo-response.</title>
        <authorList>
            <person name="Becker E.A."/>
            <person name="Seitzer P.M."/>
            <person name="Tritt A."/>
            <person name="Larsen D."/>
            <person name="Krusor M."/>
            <person name="Yao A.I."/>
            <person name="Wu D."/>
            <person name="Madern D."/>
            <person name="Eisen J.A."/>
            <person name="Darling A.E."/>
            <person name="Facciotti M.T."/>
        </authorList>
    </citation>
    <scope>NUCLEOTIDE SEQUENCE [LARGE SCALE GENOMIC DNA]</scope>
    <source>
        <strain evidence="16 17">JCM 13560</strain>
    </source>
</reference>
<keyword evidence="10 14" id="KW-0067">ATP-binding</keyword>
<comment type="catalytic activity">
    <reaction evidence="13 14">
        <text>L-methionine + ATP + H2O = S-adenosyl-L-methionine + phosphate + diphosphate</text>
        <dbReference type="Rhea" id="RHEA:21080"/>
        <dbReference type="ChEBI" id="CHEBI:15377"/>
        <dbReference type="ChEBI" id="CHEBI:30616"/>
        <dbReference type="ChEBI" id="CHEBI:33019"/>
        <dbReference type="ChEBI" id="CHEBI:43474"/>
        <dbReference type="ChEBI" id="CHEBI:57844"/>
        <dbReference type="ChEBI" id="CHEBI:59789"/>
        <dbReference type="EC" id="2.5.1.6"/>
    </reaction>
</comment>
<dbReference type="EMBL" id="AOJI01000019">
    <property type="protein sequence ID" value="EMA68216.1"/>
    <property type="molecule type" value="Genomic_DNA"/>
</dbReference>
<organism evidence="16 17">
    <name type="scientific">Halorubrum aidingense JCM 13560</name>
    <dbReference type="NCBI Taxonomy" id="1230454"/>
    <lineage>
        <taxon>Archaea</taxon>
        <taxon>Methanobacteriati</taxon>
        <taxon>Methanobacteriota</taxon>
        <taxon>Stenosarchaea group</taxon>
        <taxon>Halobacteria</taxon>
        <taxon>Halobacteriales</taxon>
        <taxon>Haloferacaceae</taxon>
        <taxon>Halorubrum</taxon>
    </lineage>
</organism>
<proteinExistence type="inferred from homology"/>
<dbReference type="GO" id="GO:0005524">
    <property type="term" value="F:ATP binding"/>
    <property type="evidence" value="ECO:0007669"/>
    <property type="project" value="UniProtKB-UniRule"/>
</dbReference>
<dbReference type="NCBIfam" id="NF003366">
    <property type="entry name" value="PRK04439.1-5"/>
    <property type="match status" value="1"/>
</dbReference>
<evidence type="ECO:0000256" key="11">
    <source>
        <dbReference type="ARBA" id="ARBA00022842"/>
    </source>
</evidence>
<protein>
    <recommendedName>
        <fullName evidence="6 14">S-adenosylmethionine synthase</fullName>
        <shortName evidence="14">AdoMet synthase</shortName>
        <ecNumber evidence="5 14">2.5.1.6</ecNumber>
    </recommendedName>
    <alternativeName>
        <fullName evidence="12 14">Methionine adenosyltransferase</fullName>
    </alternativeName>
</protein>
<evidence type="ECO:0000313" key="16">
    <source>
        <dbReference type="EMBL" id="EMA68216.1"/>
    </source>
</evidence>
<dbReference type="GO" id="GO:0000287">
    <property type="term" value="F:magnesium ion binding"/>
    <property type="evidence" value="ECO:0007669"/>
    <property type="project" value="UniProtKB-UniRule"/>
</dbReference>
<dbReference type="AlphaFoldDB" id="M0PDT9"/>
<dbReference type="NCBIfam" id="NF003364">
    <property type="entry name" value="PRK04439.1-3"/>
    <property type="match status" value="1"/>
</dbReference>
<dbReference type="InterPro" id="IPR027790">
    <property type="entry name" value="AdoMet_synthase_2_family"/>
</dbReference>
<dbReference type="RefSeq" id="WP_007999690.1">
    <property type="nucleotide sequence ID" value="NZ_AOJI01000019.1"/>
</dbReference>
<comment type="caution">
    <text evidence="16">The sequence shown here is derived from an EMBL/GenBank/DDBJ whole genome shotgun (WGS) entry which is preliminary data.</text>
</comment>
<dbReference type="STRING" id="1230454.C461_06529"/>
<evidence type="ECO:0000256" key="15">
    <source>
        <dbReference type="SAM" id="MobiDB-lite"/>
    </source>
</evidence>
<dbReference type="PANTHER" id="PTHR36697:SF1">
    <property type="entry name" value="S-ADENOSYLMETHIONINE SYNTHASE"/>
    <property type="match status" value="1"/>
</dbReference>
<dbReference type="HAMAP" id="MF_00136">
    <property type="entry name" value="S_AdoMet_synth2"/>
    <property type="match status" value="1"/>
</dbReference>
<evidence type="ECO:0000256" key="5">
    <source>
        <dbReference type="ARBA" id="ARBA00012828"/>
    </source>
</evidence>
<keyword evidence="11 14" id="KW-0460">Magnesium</keyword>
<evidence type="ECO:0000256" key="10">
    <source>
        <dbReference type="ARBA" id="ARBA00022840"/>
    </source>
</evidence>
<evidence type="ECO:0000256" key="8">
    <source>
        <dbReference type="ARBA" id="ARBA00022679"/>
    </source>
</evidence>
<keyword evidence="8 14" id="KW-0808">Transferase</keyword>
<evidence type="ECO:0000313" key="17">
    <source>
        <dbReference type="Proteomes" id="UP000011575"/>
    </source>
</evidence>
<accession>M0PDT9</accession>
<feature type="region of interest" description="Disordered" evidence="15">
    <location>
        <begin position="272"/>
        <end position="306"/>
    </location>
</feature>
<dbReference type="OrthoDB" id="204488at2157"/>
<keyword evidence="7 14" id="KW-0554">One-carbon metabolism</keyword>
<dbReference type="PATRIC" id="fig|1230454.4.peg.1323"/>
<evidence type="ECO:0000256" key="7">
    <source>
        <dbReference type="ARBA" id="ARBA00022563"/>
    </source>
</evidence>
<keyword evidence="17" id="KW-1185">Reference proteome</keyword>
<dbReference type="EC" id="2.5.1.6" evidence="5 14"/>
<feature type="binding site" evidence="14">
    <location>
        <begin position="136"/>
        <end position="141"/>
    </location>
    <ligand>
        <name>ATP</name>
        <dbReference type="ChEBI" id="CHEBI:30616"/>
    </ligand>
</feature>
<dbReference type="GO" id="GO:0006556">
    <property type="term" value="P:S-adenosylmethionine biosynthetic process"/>
    <property type="evidence" value="ECO:0007669"/>
    <property type="project" value="UniProtKB-UniRule"/>
</dbReference>
<dbReference type="Gene3D" id="3.30.300.280">
    <property type="entry name" value="S-adenosylmethionine synthetase, C-terminal domain"/>
    <property type="match status" value="1"/>
</dbReference>
<evidence type="ECO:0000256" key="3">
    <source>
        <dbReference type="ARBA" id="ARBA00005224"/>
    </source>
</evidence>
<dbReference type="UniPathway" id="UPA00315">
    <property type="reaction ID" value="UER00080"/>
</dbReference>
<evidence type="ECO:0000256" key="12">
    <source>
        <dbReference type="ARBA" id="ARBA00032151"/>
    </source>
</evidence>
<dbReference type="PANTHER" id="PTHR36697">
    <property type="entry name" value="S-ADENOSYLMETHIONINE SYNTHASE"/>
    <property type="match status" value="1"/>
</dbReference>
<comment type="similarity">
    <text evidence="4 14">Belongs to the AdoMet synthase 2 family.</text>
</comment>
<comment type="function">
    <text evidence="2 14">Catalyzes the formation of S-adenosylmethionine from methionine and ATP.</text>
</comment>
<evidence type="ECO:0000256" key="2">
    <source>
        <dbReference type="ARBA" id="ARBA00003775"/>
    </source>
</evidence>
<evidence type="ECO:0000256" key="4">
    <source>
        <dbReference type="ARBA" id="ARBA00009691"/>
    </source>
</evidence>
<dbReference type="InterPro" id="IPR002795">
    <property type="entry name" value="S-AdoMet_synthetase_arc"/>
</dbReference>
<dbReference type="Proteomes" id="UP000011575">
    <property type="component" value="Unassembled WGS sequence"/>
</dbReference>
<keyword evidence="9 14" id="KW-0547">Nucleotide-binding</keyword>
<evidence type="ECO:0000256" key="1">
    <source>
        <dbReference type="ARBA" id="ARBA00001946"/>
    </source>
</evidence>
<evidence type="ECO:0000256" key="14">
    <source>
        <dbReference type="HAMAP-Rule" id="MF_00136"/>
    </source>
</evidence>
<sequence length="400" mass="43252">MDRNIQVSRLDRQAVEDQEVEIVERKGIGHPDSICDGIAESVSRALSQLYLDRVGKVLHYNTDETQLVAGRAAPAYGGGEVVEPIYVLIVGRATKEYEGEQLPVDSTALAAARDYLAEAIPELEYGTDVIVDVKLGEGSGDLQDVFGEETQQVPMANDTSFGVGHAPLTETETIVHEAEHALNTTYYADHPELGPDVKIMGKREGDRIDITVAAAMVDAHIDDLDDYDEAVDDVREFVTGLAEDHTDREVNVDVNTADDYDEGSIYLTVTGTSAEQGDDGSVGRGNRANGLITPNRPMSMEATSGKNPVNHIGKIYNLLSTRIAESVTDEVDGIRDLQVRLLSQIGRPIDEPHVADAQLVTEEGVALGDIEAEVHAIVDEELANVTDVTRSVIDGDVSTF</sequence>
<comment type="pathway">
    <text evidence="3 14">Amino-acid biosynthesis; S-adenosyl-L-methionine biosynthesis; S-adenosyl-L-methionine from L-methionine: step 1/1.</text>
</comment>
<comment type="cofactor">
    <cofactor evidence="1 14">
        <name>Mg(2+)</name>
        <dbReference type="ChEBI" id="CHEBI:18420"/>
    </cofactor>
</comment>
<name>M0PDT9_9EURY</name>
<evidence type="ECO:0000256" key="13">
    <source>
        <dbReference type="ARBA" id="ARBA00048344"/>
    </source>
</evidence>
<gene>
    <name evidence="14" type="primary">mat</name>
    <name evidence="16" type="ORF">C461_06529</name>
</gene>
<dbReference type="Pfam" id="PF01941">
    <property type="entry name" value="AdoMet_Synthase"/>
    <property type="match status" value="1"/>
</dbReference>
<dbReference type="GO" id="GO:0004478">
    <property type="term" value="F:methionine adenosyltransferase activity"/>
    <property type="evidence" value="ECO:0007669"/>
    <property type="project" value="UniProtKB-UniRule"/>
</dbReference>
<evidence type="ECO:0000256" key="6">
    <source>
        <dbReference type="ARBA" id="ARBA00020319"/>
    </source>
</evidence>
<dbReference type="Gene3D" id="3.30.300.10">
    <property type="match status" value="1"/>
</dbReference>
<evidence type="ECO:0000256" key="9">
    <source>
        <dbReference type="ARBA" id="ARBA00022741"/>
    </source>
</evidence>